<dbReference type="AlphaFoldDB" id="A0AAC9ST38"/>
<accession>A0AAC9ST38</accession>
<proteinExistence type="predicted"/>
<dbReference type="EMBL" id="CP021922">
    <property type="protein sequence ID" value="ASC06064.1"/>
    <property type="molecule type" value="Genomic_DNA"/>
</dbReference>
<evidence type="ECO:0000256" key="1">
    <source>
        <dbReference type="SAM" id="MobiDB-lite"/>
    </source>
</evidence>
<evidence type="ECO:0000313" key="3">
    <source>
        <dbReference type="Proteomes" id="UP000196816"/>
    </source>
</evidence>
<protein>
    <submittedName>
        <fullName evidence="2">Uncharacterized protein</fullName>
    </submittedName>
</protein>
<organism evidence="2 3">
    <name type="scientific">Acetobacter pasteurianus subsp. pasteurianus</name>
    <dbReference type="NCBI Taxonomy" id="481145"/>
    <lineage>
        <taxon>Bacteria</taxon>
        <taxon>Pseudomonadati</taxon>
        <taxon>Pseudomonadota</taxon>
        <taxon>Alphaproteobacteria</taxon>
        <taxon>Acetobacterales</taxon>
        <taxon>Acetobacteraceae</taxon>
        <taxon>Acetobacter</taxon>
    </lineage>
</organism>
<gene>
    <name evidence="2" type="ORF">S101468_01827</name>
</gene>
<name>A0AAC9ST38_ACEPA</name>
<sequence length="412" mass="47037">MIAMQYPSGGSLLPIPVLFPMMPPSAARFGRRTPAPHDRPAALLSDVHGINRRGAVVWEMYTLPAIEDRLKNGIRLSDTFPAFVMLDDWIQDNFDRMSRAMRNCMKHGVPADAFYYPEILGSFVKNKDAPPDCLRTFEYFRDAIYLEIQSLLKSGRLSAYGKENLTDEKWQIIPTSYFSLDCKILFNQNKVLVEGASYLDVRVTCIESLPIWCAMIAYGDPEQVRVLMQLFTYDRSSYPAGAQENDLISEQNTFKKYFCALMRAEKLKGYYLDTNEQVEPALWIEDKVDLISSKICISPKIWKDVKVYTPHPPLNEADGEAVAGREKQQTGMPGLGRPQKHKPEQGCKRLDAPLLKEMKYFIETGQAKSLRHASMQVAHRADGQNTLLESRSKRLVKNFKEEYGPDFFQTFS</sequence>
<evidence type="ECO:0000313" key="2">
    <source>
        <dbReference type="EMBL" id="ASC06064.1"/>
    </source>
</evidence>
<dbReference type="RefSeq" id="WP_014457423.1">
    <property type="nucleotide sequence ID" value="NZ_CP021922.1"/>
</dbReference>
<dbReference type="Proteomes" id="UP000196816">
    <property type="component" value="Chromosome"/>
</dbReference>
<reference evidence="2 3" key="1">
    <citation type="submission" date="2017-06" db="EMBL/GenBank/DDBJ databases">
        <title>Genome sequence of Acetobacter pasteurianus subsp. pasteurianus strain SRCM101468.</title>
        <authorList>
            <person name="Cho S.H."/>
        </authorList>
    </citation>
    <scope>NUCLEOTIDE SEQUENCE [LARGE SCALE GENOMIC DNA]</scope>
    <source>
        <strain evidence="2 3">SRCM101468</strain>
    </source>
</reference>
<feature type="region of interest" description="Disordered" evidence="1">
    <location>
        <begin position="314"/>
        <end position="345"/>
    </location>
</feature>